<evidence type="ECO:0000313" key="2">
    <source>
        <dbReference type="Proteomes" id="UP000324222"/>
    </source>
</evidence>
<reference evidence="1 2" key="1">
    <citation type="submission" date="2019-05" db="EMBL/GenBank/DDBJ databases">
        <title>Another draft genome of Portunus trituberculatus and its Hox gene families provides insights of decapod evolution.</title>
        <authorList>
            <person name="Jeong J.-H."/>
            <person name="Song I."/>
            <person name="Kim S."/>
            <person name="Choi T."/>
            <person name="Kim D."/>
            <person name="Ryu S."/>
            <person name="Kim W."/>
        </authorList>
    </citation>
    <scope>NUCLEOTIDE SEQUENCE [LARGE SCALE GENOMIC DNA]</scope>
    <source>
        <tissue evidence="1">Muscle</tissue>
    </source>
</reference>
<proteinExistence type="predicted"/>
<dbReference type="Proteomes" id="UP000324222">
    <property type="component" value="Unassembled WGS sequence"/>
</dbReference>
<sequence length="22" mass="2349">MFTLCTAGVWCSADIPRAPVPL</sequence>
<name>A0A5B7J939_PORTR</name>
<keyword evidence="2" id="KW-1185">Reference proteome</keyword>
<organism evidence="1 2">
    <name type="scientific">Portunus trituberculatus</name>
    <name type="common">Swimming crab</name>
    <name type="synonym">Neptunus trituberculatus</name>
    <dbReference type="NCBI Taxonomy" id="210409"/>
    <lineage>
        <taxon>Eukaryota</taxon>
        <taxon>Metazoa</taxon>
        <taxon>Ecdysozoa</taxon>
        <taxon>Arthropoda</taxon>
        <taxon>Crustacea</taxon>
        <taxon>Multicrustacea</taxon>
        <taxon>Malacostraca</taxon>
        <taxon>Eumalacostraca</taxon>
        <taxon>Eucarida</taxon>
        <taxon>Decapoda</taxon>
        <taxon>Pleocyemata</taxon>
        <taxon>Brachyura</taxon>
        <taxon>Eubrachyura</taxon>
        <taxon>Portunoidea</taxon>
        <taxon>Portunidae</taxon>
        <taxon>Portuninae</taxon>
        <taxon>Portunus</taxon>
    </lineage>
</organism>
<dbReference type="EMBL" id="VSRR010086961">
    <property type="protein sequence ID" value="MPC91205.1"/>
    <property type="molecule type" value="Genomic_DNA"/>
</dbReference>
<evidence type="ECO:0000313" key="1">
    <source>
        <dbReference type="EMBL" id="MPC91205.1"/>
    </source>
</evidence>
<comment type="caution">
    <text evidence="1">The sequence shown here is derived from an EMBL/GenBank/DDBJ whole genome shotgun (WGS) entry which is preliminary data.</text>
</comment>
<protein>
    <submittedName>
        <fullName evidence="1">Uncharacterized protein</fullName>
    </submittedName>
</protein>
<accession>A0A5B7J939</accession>
<dbReference type="AlphaFoldDB" id="A0A5B7J939"/>
<gene>
    <name evidence="1" type="ORF">E2C01_086224</name>
</gene>